<protein>
    <recommendedName>
        <fullName evidence="3">DUF4256 domain-containing protein</fullName>
    </recommendedName>
</protein>
<dbReference type="Proteomes" id="UP000614460">
    <property type="component" value="Unassembled WGS sequence"/>
</dbReference>
<evidence type="ECO:0000313" key="2">
    <source>
        <dbReference type="Proteomes" id="UP000614460"/>
    </source>
</evidence>
<dbReference type="AlphaFoldDB" id="A0A8H9KXQ6"/>
<dbReference type="RefSeq" id="WP_182498610.1">
    <property type="nucleotide sequence ID" value="NZ_BMKM01000003.1"/>
</dbReference>
<accession>A0A8H9KXQ6</accession>
<organism evidence="1 2">
    <name type="scientific">Sphingobacterium cellulitidis</name>
    <dbReference type="NCBI Taxonomy" id="1768011"/>
    <lineage>
        <taxon>Bacteria</taxon>
        <taxon>Pseudomonadati</taxon>
        <taxon>Bacteroidota</taxon>
        <taxon>Sphingobacteriia</taxon>
        <taxon>Sphingobacteriales</taxon>
        <taxon>Sphingobacteriaceae</taxon>
        <taxon>Sphingobacterium</taxon>
    </lineage>
</organism>
<evidence type="ECO:0008006" key="3">
    <source>
        <dbReference type="Google" id="ProtNLM"/>
    </source>
</evidence>
<comment type="caution">
    <text evidence="1">The sequence shown here is derived from an EMBL/GenBank/DDBJ whole genome shotgun (WGS) entry which is preliminary data.</text>
</comment>
<proteinExistence type="predicted"/>
<evidence type="ECO:0000313" key="1">
    <source>
        <dbReference type="EMBL" id="GGE21394.1"/>
    </source>
</evidence>
<dbReference type="Pfam" id="PF14066">
    <property type="entry name" value="DUF4256"/>
    <property type="match status" value="1"/>
</dbReference>
<gene>
    <name evidence="1" type="ORF">GCM10011516_18800</name>
</gene>
<name>A0A8H9KXQ6_9SPHI</name>
<reference evidence="1" key="2">
    <citation type="submission" date="2020-09" db="EMBL/GenBank/DDBJ databases">
        <authorList>
            <person name="Sun Q."/>
            <person name="Zhou Y."/>
        </authorList>
    </citation>
    <scope>NUCLEOTIDE SEQUENCE</scope>
    <source>
        <strain evidence="1">CGMCC 1.15966</strain>
    </source>
</reference>
<sequence length="187" mass="21485">MKPTNHTLDPQRMEELYAILQKRFEKNMHRHPNLNWSDVKSKLDASPEKLWSINEMEITEGEPDVVSIYDNGEIIFIDCSPESPKGRRSLCYDEEALESRKEHKPKDSAINLAKHMGVKILNEQEYAALQSLGQFDAKTSSWLETPSEVREKGGAIFGDFRFGRVFTYHNGAESYYAARAFRAILTL</sequence>
<dbReference type="EMBL" id="BMKM01000003">
    <property type="protein sequence ID" value="GGE21394.1"/>
    <property type="molecule type" value="Genomic_DNA"/>
</dbReference>
<dbReference type="InterPro" id="IPR025352">
    <property type="entry name" value="DUF4256"/>
</dbReference>
<keyword evidence="2" id="KW-1185">Reference proteome</keyword>
<reference evidence="1" key="1">
    <citation type="journal article" date="2014" name="Int. J. Syst. Evol. Microbiol.">
        <title>Complete genome sequence of Corynebacterium casei LMG S-19264T (=DSM 44701T), isolated from a smear-ripened cheese.</title>
        <authorList>
            <consortium name="US DOE Joint Genome Institute (JGI-PGF)"/>
            <person name="Walter F."/>
            <person name="Albersmeier A."/>
            <person name="Kalinowski J."/>
            <person name="Ruckert C."/>
        </authorList>
    </citation>
    <scope>NUCLEOTIDE SEQUENCE</scope>
    <source>
        <strain evidence="1">CGMCC 1.15966</strain>
    </source>
</reference>